<dbReference type="PRINTS" id="PR00745">
    <property type="entry name" value="GLHYDRLASE39"/>
</dbReference>
<dbReference type="PANTHER" id="PTHR12631:SF10">
    <property type="entry name" value="BETA-XYLOSIDASE-LIKE PROTEIN-RELATED"/>
    <property type="match status" value="1"/>
</dbReference>
<dbReference type="Gene3D" id="2.60.40.1500">
    <property type="entry name" value="Glycosyl hydrolase domain, family 39"/>
    <property type="match status" value="1"/>
</dbReference>
<proteinExistence type="inferred from homology"/>
<evidence type="ECO:0000256" key="3">
    <source>
        <dbReference type="ARBA" id="ARBA00023295"/>
    </source>
</evidence>
<reference evidence="6" key="1">
    <citation type="submission" date="2021-01" db="EMBL/GenBank/DDBJ databases">
        <title>Genome public.</title>
        <authorList>
            <person name="Liu C."/>
            <person name="Sun Q."/>
        </authorList>
    </citation>
    <scope>NUCLEOTIDE SEQUENCE [LARGE SCALE GENOMIC DNA]</scope>
    <source>
        <strain evidence="6">YIM B02505</strain>
    </source>
</reference>
<feature type="domain" description="Glycosyl hydrolases family 39 N-terminal catalytic" evidence="4">
    <location>
        <begin position="4"/>
        <end position="462"/>
    </location>
</feature>
<dbReference type="RefSeq" id="WP_200266035.1">
    <property type="nucleotide sequence ID" value="NZ_JAENHN010000007.1"/>
</dbReference>
<dbReference type="EMBL" id="JAENHN010000007">
    <property type="protein sequence ID" value="MBK1809487.1"/>
    <property type="molecule type" value="Genomic_DNA"/>
</dbReference>
<dbReference type="PROSITE" id="PS01027">
    <property type="entry name" value="GLYCOSYL_HYDROL_F39"/>
    <property type="match status" value="1"/>
</dbReference>
<gene>
    <name evidence="5" type="ORF">JHL18_02350</name>
</gene>
<keyword evidence="3" id="KW-0326">Glycosidase</keyword>
<organism evidence="5 6">
    <name type="scientific">Clostridium yunnanense</name>
    <dbReference type="NCBI Taxonomy" id="2800325"/>
    <lineage>
        <taxon>Bacteria</taxon>
        <taxon>Bacillati</taxon>
        <taxon>Bacillota</taxon>
        <taxon>Clostridia</taxon>
        <taxon>Eubacteriales</taxon>
        <taxon>Clostridiaceae</taxon>
        <taxon>Clostridium</taxon>
    </lineage>
</organism>
<dbReference type="SUPFAM" id="SSF51011">
    <property type="entry name" value="Glycosyl hydrolase domain"/>
    <property type="match status" value="1"/>
</dbReference>
<comment type="caution">
    <text evidence="5">The sequence shown here is derived from an EMBL/GenBank/DDBJ whole genome shotgun (WGS) entry which is preliminary data.</text>
</comment>
<dbReference type="InterPro" id="IPR000514">
    <property type="entry name" value="Glyco_hydro_39"/>
</dbReference>
<dbReference type="Pfam" id="PF01229">
    <property type="entry name" value="Glyco_hydro_39"/>
    <property type="match status" value="1"/>
</dbReference>
<dbReference type="InterPro" id="IPR017853">
    <property type="entry name" value="GH"/>
</dbReference>
<keyword evidence="6" id="KW-1185">Reference proteome</keyword>
<comment type="similarity">
    <text evidence="1">Belongs to the glycosyl hydrolase 39 family.</text>
</comment>
<dbReference type="Proteomes" id="UP000596739">
    <property type="component" value="Unassembled WGS sequence"/>
</dbReference>
<protein>
    <recommendedName>
        <fullName evidence="4">Glycosyl hydrolases family 39 N-terminal catalytic domain-containing protein</fullName>
    </recommendedName>
</protein>
<dbReference type="InterPro" id="IPR049166">
    <property type="entry name" value="GH39_cat"/>
</dbReference>
<evidence type="ECO:0000256" key="1">
    <source>
        <dbReference type="ARBA" id="ARBA00008875"/>
    </source>
</evidence>
<dbReference type="InterPro" id="IPR049165">
    <property type="entry name" value="GH39_as"/>
</dbReference>
<keyword evidence="2" id="KW-0378">Hydrolase</keyword>
<evidence type="ECO:0000313" key="6">
    <source>
        <dbReference type="Proteomes" id="UP000596739"/>
    </source>
</evidence>
<evidence type="ECO:0000256" key="2">
    <source>
        <dbReference type="ARBA" id="ARBA00022801"/>
    </source>
</evidence>
<evidence type="ECO:0000259" key="4">
    <source>
        <dbReference type="Pfam" id="PF01229"/>
    </source>
</evidence>
<dbReference type="InterPro" id="IPR051923">
    <property type="entry name" value="Glycosyl_Hydrolase_39"/>
</dbReference>
<evidence type="ECO:0000313" key="5">
    <source>
        <dbReference type="EMBL" id="MBK1809487.1"/>
    </source>
</evidence>
<dbReference type="Gene3D" id="3.20.20.80">
    <property type="entry name" value="Glycosidases"/>
    <property type="match status" value="1"/>
</dbReference>
<name>A0ABS1EJE3_9CLOT</name>
<dbReference type="PANTHER" id="PTHR12631">
    <property type="entry name" value="ALPHA-L-IDURONIDASE"/>
    <property type="match status" value="1"/>
</dbReference>
<accession>A0ABS1EJE3</accession>
<dbReference type="SUPFAM" id="SSF51445">
    <property type="entry name" value="(Trans)glycosidases"/>
    <property type="match status" value="1"/>
</dbReference>
<sequence>MRNINLNYNKVKGKHNKYFSLCVGAGRAGEVLRKDFQDQLDIVKEACKFKYLRFHGIFHDEMGVYKENSDGSANYNWQYVDVVYDSLIDKGIKPFVELSFMPKALASGEETVFWWNANITPPKDYDKWYSLVSNFVIHLEERYGREEVLTWYFEVWNEPNHPGFFSPTKQFNDLENIDGYFKLYAVTVKAVKDVCKGYRVGGPATAGNGWIKEMINYCAEKEVPIDFVSTHTYGIETISENGEDLLYLGRNKDFIIDDVKRICEQVRTSSKPNLEIHYSEWNTSWYNKDYIHESYIQAPCILYNLKNLEGTVDSMCYWTFTDIFEESGPPDTPFSGSFGLINLQGIKKPAFYSYKFLAELGDVELENNDADSWACMDDTGIQLLLWDYTKPEQDSCDEIYFAKDLPSNKGECVHIGIDGIPEGKYKVQVFRVGYSCNDAYTEYINMGSPKYLNKCQVEELKLKASGQPVFEEECYIEKNKSFEKELQMKENDVYFIKLIRYR</sequence>